<keyword evidence="4" id="KW-1185">Reference proteome</keyword>
<evidence type="ECO:0000256" key="1">
    <source>
        <dbReference type="SAM" id="Phobius"/>
    </source>
</evidence>
<keyword evidence="1" id="KW-0812">Transmembrane</keyword>
<dbReference type="SMART" id="SM00331">
    <property type="entry name" value="PP2C_SIG"/>
    <property type="match status" value="1"/>
</dbReference>
<evidence type="ECO:0000313" key="4">
    <source>
        <dbReference type="Proteomes" id="UP000187412"/>
    </source>
</evidence>
<protein>
    <submittedName>
        <fullName evidence="3">Serine/threonine protein phosphatase</fullName>
    </submittedName>
</protein>
<organism evidence="3 4">
    <name type="scientific">Paenibacillus borealis</name>
    <dbReference type="NCBI Taxonomy" id="160799"/>
    <lineage>
        <taxon>Bacteria</taxon>
        <taxon>Bacillati</taxon>
        <taxon>Bacillota</taxon>
        <taxon>Bacilli</taxon>
        <taxon>Bacillales</taxon>
        <taxon>Paenibacillaceae</taxon>
        <taxon>Paenibacillus</taxon>
    </lineage>
</organism>
<accession>A0ABX3HDU3</accession>
<dbReference type="PROSITE" id="PS51746">
    <property type="entry name" value="PPM_2"/>
    <property type="match status" value="1"/>
</dbReference>
<dbReference type="CDD" id="cd00143">
    <property type="entry name" value="PP2Cc"/>
    <property type="match status" value="1"/>
</dbReference>
<name>A0ABX3HDU3_PAEBO</name>
<feature type="domain" description="PPM-type phosphatase" evidence="2">
    <location>
        <begin position="49"/>
        <end position="287"/>
    </location>
</feature>
<evidence type="ECO:0000259" key="2">
    <source>
        <dbReference type="PROSITE" id="PS51746"/>
    </source>
</evidence>
<dbReference type="EMBL" id="MPTB01000012">
    <property type="protein sequence ID" value="OMD48363.1"/>
    <property type="molecule type" value="Genomic_DNA"/>
</dbReference>
<keyword evidence="1" id="KW-1133">Transmembrane helix</keyword>
<dbReference type="RefSeq" id="WP_076110616.1">
    <property type="nucleotide sequence ID" value="NZ_MPTB01000012.1"/>
</dbReference>
<dbReference type="InterPro" id="IPR001932">
    <property type="entry name" value="PPM-type_phosphatase-like_dom"/>
</dbReference>
<gene>
    <name evidence="3" type="ORF">BSK56_11305</name>
</gene>
<comment type="caution">
    <text evidence="3">The sequence shown here is derived from an EMBL/GenBank/DDBJ whole genome shotgun (WGS) entry which is preliminary data.</text>
</comment>
<proteinExistence type="predicted"/>
<reference evidence="3 4" key="1">
    <citation type="submission" date="2016-10" db="EMBL/GenBank/DDBJ databases">
        <title>Paenibacillus species isolates.</title>
        <authorList>
            <person name="Beno S.M."/>
        </authorList>
    </citation>
    <scope>NUCLEOTIDE SEQUENCE [LARGE SCALE GENOMIC DNA]</scope>
    <source>
        <strain evidence="3 4">FSL H7-0744</strain>
    </source>
</reference>
<dbReference type="Pfam" id="PF13672">
    <property type="entry name" value="PP2C_2"/>
    <property type="match status" value="1"/>
</dbReference>
<dbReference type="InterPro" id="IPR036457">
    <property type="entry name" value="PPM-type-like_dom_sf"/>
</dbReference>
<dbReference type="SMART" id="SM00332">
    <property type="entry name" value="PP2Cc"/>
    <property type="match status" value="1"/>
</dbReference>
<dbReference type="Proteomes" id="UP000187412">
    <property type="component" value="Unassembled WGS sequence"/>
</dbReference>
<dbReference type="SUPFAM" id="SSF81606">
    <property type="entry name" value="PP2C-like"/>
    <property type="match status" value="1"/>
</dbReference>
<feature type="transmembrane region" description="Helical" evidence="1">
    <location>
        <begin position="12"/>
        <end position="32"/>
    </location>
</feature>
<sequence length="289" mass="32217">MNTLKQLLDDSALTPYWMIVVWILLIWPLIMFRHRIQKMPKAGTGSGDGIGNGQTIGAREEQDDYFATVNMPFGLLAVLADGISGLSGGRVASTAAVHTFVKEFRELERFPDPPEFFGDAAMNANGEIMNQLHGVQGGTTLVAALIRSSMLYWGAVGDSLLFVYRGGILIPVNHKHTLENTLQEQYLSGEITESEALGNPQRKTLVNYLGSENFRSMELAEEPFQLYKGDKIMLCSDGVYNTLTEMEMETILSRPLSPYDAAQAMIDLIEEKRLVHQDNATVIIVERRW</sequence>
<dbReference type="Gene3D" id="3.60.40.10">
    <property type="entry name" value="PPM-type phosphatase domain"/>
    <property type="match status" value="1"/>
</dbReference>
<evidence type="ECO:0000313" key="3">
    <source>
        <dbReference type="EMBL" id="OMD48363.1"/>
    </source>
</evidence>
<keyword evidence="1" id="KW-0472">Membrane</keyword>